<organism evidence="6">
    <name type="scientific">Leptocylindrus aporus</name>
    <dbReference type="NCBI Taxonomy" id="1398097"/>
    <lineage>
        <taxon>Eukaryota</taxon>
        <taxon>Sar</taxon>
        <taxon>Stramenopiles</taxon>
        <taxon>Ochrophyta</taxon>
        <taxon>Bacillariophyta</taxon>
        <taxon>Coscinodiscophyceae</taxon>
        <taxon>Chaetocerotophycidae</taxon>
        <taxon>Leptocylindrales</taxon>
        <taxon>Leptocylindraceae</taxon>
        <taxon>Leptocylindrus</taxon>
    </lineage>
</organism>
<evidence type="ECO:0000256" key="4">
    <source>
        <dbReference type="ARBA" id="ARBA00023026"/>
    </source>
</evidence>
<dbReference type="PRINTS" id="PR00834">
    <property type="entry name" value="PROTEASES2C"/>
</dbReference>
<dbReference type="Gene3D" id="2.40.10.10">
    <property type="entry name" value="Trypsin-like serine proteases"/>
    <property type="match status" value="1"/>
</dbReference>
<dbReference type="InterPro" id="IPR009003">
    <property type="entry name" value="Peptidase_S1_PA"/>
</dbReference>
<dbReference type="Gene3D" id="2.40.10.120">
    <property type="match status" value="1"/>
</dbReference>
<feature type="domain" description="PDZ" evidence="5">
    <location>
        <begin position="308"/>
        <end position="418"/>
    </location>
</feature>
<name>A0A7S0KA98_9STRA</name>
<evidence type="ECO:0000256" key="1">
    <source>
        <dbReference type="ARBA" id="ARBA00010541"/>
    </source>
</evidence>
<reference evidence="6" key="1">
    <citation type="submission" date="2021-01" db="EMBL/GenBank/DDBJ databases">
        <authorList>
            <person name="Corre E."/>
            <person name="Pelletier E."/>
            <person name="Niang G."/>
            <person name="Scheremetjew M."/>
            <person name="Finn R."/>
            <person name="Kale V."/>
            <person name="Holt S."/>
            <person name="Cochrane G."/>
            <person name="Meng A."/>
            <person name="Brown T."/>
            <person name="Cohen L."/>
        </authorList>
    </citation>
    <scope>NUCLEOTIDE SEQUENCE</scope>
    <source>
        <strain evidence="6">B651</strain>
    </source>
</reference>
<dbReference type="GO" id="GO:0006508">
    <property type="term" value="P:proteolysis"/>
    <property type="evidence" value="ECO:0007669"/>
    <property type="project" value="UniProtKB-KW"/>
</dbReference>
<comment type="similarity">
    <text evidence="1">Belongs to the peptidase S1C family.</text>
</comment>
<dbReference type="InterPro" id="IPR036034">
    <property type="entry name" value="PDZ_sf"/>
</dbReference>
<keyword evidence="3" id="KW-0378">Hydrolase</keyword>
<dbReference type="Pfam" id="PF13365">
    <property type="entry name" value="Trypsin_2"/>
    <property type="match status" value="1"/>
</dbReference>
<evidence type="ECO:0000313" key="6">
    <source>
        <dbReference type="EMBL" id="CAD8574797.1"/>
    </source>
</evidence>
<dbReference type="Gene3D" id="2.30.42.10">
    <property type="match status" value="1"/>
</dbReference>
<dbReference type="InterPro" id="IPR001940">
    <property type="entry name" value="Peptidase_S1C"/>
</dbReference>
<dbReference type="SUPFAM" id="SSF50494">
    <property type="entry name" value="Trypsin-like serine proteases"/>
    <property type="match status" value="1"/>
</dbReference>
<proteinExistence type="inferred from homology"/>
<dbReference type="InterPro" id="IPR051201">
    <property type="entry name" value="Chloro_Bact_Ser_Proteases"/>
</dbReference>
<dbReference type="InterPro" id="IPR001478">
    <property type="entry name" value="PDZ"/>
</dbReference>
<gene>
    <name evidence="6" type="ORF">LDAN0322_LOCUS942</name>
</gene>
<sequence length="429" mass="45183">MLVCMPLRRAMKATIYLSFVFHLCNGFSFKAPASSLLDGLSADERTNVKIYQTTGPAVAYVTSVVIPRGKSTVNVTDPSKGSMGLGSGSGFLVEDDGYIITNYHVIQRAWRMNAMGRELGEALFPSFLYGEDASSQFSNLPKTIKSFGMKTRNRLDRPRAQVLVRINSSTEYTQADIVDVIPELDAAVLKISIPAGSSLNVLPLGSSSDLLVGQSVVAIGNPFGLEGSLTTGIVSALNREVTGIAGNQIRNCIQTDAAINPGNSGGPLLDSQGKVIGINTMIISTSGSNAGIGFAVPIDTVRAATNGIISTHRVANNVRPAQGLLGIGLCSTKMKESLVMAAGKDIEFPGVLISSVKVGSAADLIGMKGLGLNGDEVTIGDRIVAIGGSYVNGLDEITDDFQRRVAGEVVNLTLEDMDGKRRIVETRLA</sequence>
<accession>A0A7S0KA98</accession>
<evidence type="ECO:0000256" key="2">
    <source>
        <dbReference type="ARBA" id="ARBA00022670"/>
    </source>
</evidence>
<dbReference type="EMBL" id="HBEU01001398">
    <property type="protein sequence ID" value="CAD8574797.1"/>
    <property type="molecule type" value="Transcribed_RNA"/>
</dbReference>
<keyword evidence="2" id="KW-0645">Protease</keyword>
<dbReference type="PROSITE" id="PS50106">
    <property type="entry name" value="PDZ"/>
    <property type="match status" value="1"/>
</dbReference>
<dbReference type="SUPFAM" id="SSF50156">
    <property type="entry name" value="PDZ domain-like"/>
    <property type="match status" value="1"/>
</dbReference>
<evidence type="ECO:0000259" key="5">
    <source>
        <dbReference type="PROSITE" id="PS50106"/>
    </source>
</evidence>
<dbReference type="PANTHER" id="PTHR43343">
    <property type="entry name" value="PEPTIDASE S12"/>
    <property type="match status" value="1"/>
</dbReference>
<dbReference type="AlphaFoldDB" id="A0A7S0KA98"/>
<protein>
    <recommendedName>
        <fullName evidence="5">PDZ domain-containing protein</fullName>
    </recommendedName>
</protein>
<dbReference type="InterPro" id="IPR043504">
    <property type="entry name" value="Peptidase_S1_PA_chymotrypsin"/>
</dbReference>
<dbReference type="GO" id="GO:0004252">
    <property type="term" value="F:serine-type endopeptidase activity"/>
    <property type="evidence" value="ECO:0007669"/>
    <property type="project" value="InterPro"/>
</dbReference>
<keyword evidence="4" id="KW-0843">Virulence</keyword>
<dbReference type="PANTHER" id="PTHR43343:SF3">
    <property type="entry name" value="PROTEASE DO-LIKE 8, CHLOROPLASTIC"/>
    <property type="match status" value="1"/>
</dbReference>
<evidence type="ECO:0000256" key="3">
    <source>
        <dbReference type="ARBA" id="ARBA00022801"/>
    </source>
</evidence>